<accession>A0A7K0CQ77</accession>
<feature type="transmembrane region" description="Helical" evidence="2">
    <location>
        <begin position="275"/>
        <end position="295"/>
    </location>
</feature>
<dbReference type="InterPro" id="IPR052734">
    <property type="entry name" value="Nod_factor_acetyltransferase"/>
</dbReference>
<dbReference type="OrthoDB" id="6623990at2"/>
<dbReference type="InterPro" id="IPR002656">
    <property type="entry name" value="Acyl_transf_3_dom"/>
</dbReference>
<comment type="caution">
    <text evidence="4">The sequence shown here is derived from an EMBL/GenBank/DDBJ whole genome shotgun (WGS) entry which is preliminary data.</text>
</comment>
<feature type="transmembrane region" description="Helical" evidence="2">
    <location>
        <begin position="244"/>
        <end position="268"/>
    </location>
</feature>
<feature type="transmembrane region" description="Helical" evidence="2">
    <location>
        <begin position="122"/>
        <end position="140"/>
    </location>
</feature>
<feature type="transmembrane region" description="Helical" evidence="2">
    <location>
        <begin position="90"/>
        <end position="110"/>
    </location>
</feature>
<sequence length="377" mass="41943">MPSPLLARKSADSAVSVEERKAPPARDAYFDNAKFMATVLVVVAHAWAPLRDSRTVDAVHLLIYAFHMPAFIIISGYFSKNFDATPHRVFRLITSLLVPYLIFEIAYTLLRRTVAADSDAPFTVFDPWYLTWFLAVLFIWRLTAPLWKALRFPLTTALAIAVLASMTPGVGSALDLQRVLQFLPFFVLGMKLRSADFSVLRSWRVRIAALPVFAGAAVFSYWAVTRMNAEWMFRRYAAQDLGTSGWTGPVMTLALFGCSLLLTACFLSWVPGRRLFFTGLGAATLYGYLLHGFVLKSAQWEDWYSYAWLHTPLGEVAVTVGAAVMTALLCTAPVRRVFRYVVEPKLTWAYGGPSRERPAAVPAAGVTAPRREPAEVG</sequence>
<evidence type="ECO:0000259" key="3">
    <source>
        <dbReference type="Pfam" id="PF01757"/>
    </source>
</evidence>
<evidence type="ECO:0000313" key="4">
    <source>
        <dbReference type="EMBL" id="MQY15626.1"/>
    </source>
</evidence>
<dbReference type="EMBL" id="WEGJ01000036">
    <property type="protein sequence ID" value="MQY15626.1"/>
    <property type="molecule type" value="Genomic_DNA"/>
</dbReference>
<evidence type="ECO:0000256" key="1">
    <source>
        <dbReference type="SAM" id="MobiDB-lite"/>
    </source>
</evidence>
<keyword evidence="5" id="KW-1185">Reference proteome</keyword>
<organism evidence="4 5">
    <name type="scientific">Streptomyces smaragdinus</name>
    <dbReference type="NCBI Taxonomy" id="2585196"/>
    <lineage>
        <taxon>Bacteria</taxon>
        <taxon>Bacillati</taxon>
        <taxon>Actinomycetota</taxon>
        <taxon>Actinomycetes</taxon>
        <taxon>Kitasatosporales</taxon>
        <taxon>Streptomycetaceae</taxon>
        <taxon>Streptomyces</taxon>
    </lineage>
</organism>
<feature type="transmembrane region" description="Helical" evidence="2">
    <location>
        <begin position="59"/>
        <end position="78"/>
    </location>
</feature>
<protein>
    <recommendedName>
        <fullName evidence="3">Acyltransferase 3 domain-containing protein</fullName>
    </recommendedName>
</protein>
<dbReference type="GO" id="GO:0016747">
    <property type="term" value="F:acyltransferase activity, transferring groups other than amino-acyl groups"/>
    <property type="evidence" value="ECO:0007669"/>
    <property type="project" value="InterPro"/>
</dbReference>
<keyword evidence="2" id="KW-1133">Transmembrane helix</keyword>
<name>A0A7K0CQ77_9ACTN</name>
<keyword evidence="2" id="KW-0472">Membrane</keyword>
<dbReference type="RefSeq" id="WP_153456433.1">
    <property type="nucleotide sequence ID" value="NZ_WEGJ01000036.1"/>
</dbReference>
<feature type="region of interest" description="Disordered" evidence="1">
    <location>
        <begin position="355"/>
        <end position="377"/>
    </location>
</feature>
<feature type="domain" description="Acyltransferase 3" evidence="3">
    <location>
        <begin position="28"/>
        <end position="331"/>
    </location>
</feature>
<reference evidence="4 5" key="1">
    <citation type="submission" date="2019-10" db="EMBL/GenBank/DDBJ databases">
        <title>Streptomyces smaragdinus sp. nov. and Streptomyces fabii sp. nov., isolated from the gut of fungus growing-termite Macrotermes natalensis.</title>
        <authorList>
            <person name="Schwitalla J."/>
            <person name="Benndorf R."/>
            <person name="Martin K."/>
            <person name="De Beer W."/>
            <person name="Kaster A.-K."/>
            <person name="Vollmers J."/>
            <person name="Poulsen M."/>
            <person name="Beemelmanns C."/>
        </authorList>
    </citation>
    <scope>NUCLEOTIDE SEQUENCE [LARGE SCALE GENOMIC DNA]</scope>
    <source>
        <strain evidence="4 5">RB5</strain>
    </source>
</reference>
<dbReference type="AlphaFoldDB" id="A0A7K0CQ77"/>
<dbReference type="Proteomes" id="UP000466345">
    <property type="component" value="Unassembled WGS sequence"/>
</dbReference>
<gene>
    <name evidence="4" type="ORF">SRB5_58120</name>
</gene>
<feature type="transmembrane region" description="Helical" evidence="2">
    <location>
        <begin position="152"/>
        <end position="170"/>
    </location>
</feature>
<evidence type="ECO:0000313" key="5">
    <source>
        <dbReference type="Proteomes" id="UP000466345"/>
    </source>
</evidence>
<feature type="compositionally biased region" description="Low complexity" evidence="1">
    <location>
        <begin position="359"/>
        <end position="368"/>
    </location>
</feature>
<dbReference type="Pfam" id="PF01757">
    <property type="entry name" value="Acyl_transf_3"/>
    <property type="match status" value="1"/>
</dbReference>
<evidence type="ECO:0000256" key="2">
    <source>
        <dbReference type="SAM" id="Phobius"/>
    </source>
</evidence>
<proteinExistence type="predicted"/>
<dbReference type="PANTHER" id="PTHR37312:SF1">
    <property type="entry name" value="MEMBRANE-BOUND ACYLTRANSFERASE YKRP-RELATED"/>
    <property type="match status" value="1"/>
</dbReference>
<keyword evidence="2" id="KW-0812">Transmembrane</keyword>
<feature type="transmembrane region" description="Helical" evidence="2">
    <location>
        <begin position="205"/>
        <end position="224"/>
    </location>
</feature>
<feature type="transmembrane region" description="Helical" evidence="2">
    <location>
        <begin position="307"/>
        <end position="330"/>
    </location>
</feature>
<dbReference type="PANTHER" id="PTHR37312">
    <property type="entry name" value="MEMBRANE-BOUND ACYLTRANSFERASE YKRP-RELATED"/>
    <property type="match status" value="1"/>
</dbReference>